<keyword evidence="1 2" id="KW-0175">Coiled coil</keyword>
<feature type="region of interest" description="Disordered" evidence="3">
    <location>
        <begin position="1094"/>
        <end position="1238"/>
    </location>
</feature>
<dbReference type="Pfam" id="PF03915">
    <property type="entry name" value="AIP3"/>
    <property type="match status" value="2"/>
</dbReference>
<evidence type="ECO:0000259" key="4">
    <source>
        <dbReference type="Pfam" id="PF03915"/>
    </source>
</evidence>
<feature type="compositionally biased region" description="Basic and acidic residues" evidence="3">
    <location>
        <begin position="254"/>
        <end position="266"/>
    </location>
</feature>
<name>A0ABD0LH56_9CAEN</name>
<feature type="coiled-coil region" evidence="2">
    <location>
        <begin position="579"/>
        <end position="606"/>
    </location>
</feature>
<feature type="compositionally biased region" description="Polar residues" evidence="3">
    <location>
        <begin position="952"/>
        <end position="962"/>
    </location>
</feature>
<feature type="compositionally biased region" description="Basic and acidic residues" evidence="3">
    <location>
        <begin position="148"/>
        <end position="161"/>
    </location>
</feature>
<organism evidence="5 6">
    <name type="scientific">Batillaria attramentaria</name>
    <dbReference type="NCBI Taxonomy" id="370345"/>
    <lineage>
        <taxon>Eukaryota</taxon>
        <taxon>Metazoa</taxon>
        <taxon>Spiralia</taxon>
        <taxon>Lophotrochozoa</taxon>
        <taxon>Mollusca</taxon>
        <taxon>Gastropoda</taxon>
        <taxon>Caenogastropoda</taxon>
        <taxon>Sorbeoconcha</taxon>
        <taxon>Cerithioidea</taxon>
        <taxon>Batillariidae</taxon>
        <taxon>Batillaria</taxon>
    </lineage>
</organism>
<feature type="compositionally biased region" description="Basic and acidic residues" evidence="3">
    <location>
        <begin position="776"/>
        <end position="802"/>
    </location>
</feature>
<feature type="compositionally biased region" description="Polar residues" evidence="3">
    <location>
        <begin position="482"/>
        <end position="494"/>
    </location>
</feature>
<dbReference type="AlphaFoldDB" id="A0ABD0LH56"/>
<proteinExistence type="predicted"/>
<keyword evidence="6" id="KW-1185">Reference proteome</keyword>
<feature type="region of interest" description="Disordered" evidence="3">
    <location>
        <begin position="216"/>
        <end position="274"/>
    </location>
</feature>
<dbReference type="Gene3D" id="1.20.58.1540">
    <property type="entry name" value="Actin interacting protein 3, C-terminal domain"/>
    <property type="match status" value="1"/>
</dbReference>
<feature type="compositionally biased region" description="Polar residues" evidence="3">
    <location>
        <begin position="163"/>
        <end position="174"/>
    </location>
</feature>
<feature type="coiled-coil region" evidence="2">
    <location>
        <begin position="507"/>
        <end position="544"/>
    </location>
</feature>
<dbReference type="InterPro" id="IPR022782">
    <property type="entry name" value="AIP3-like_C"/>
</dbReference>
<feature type="non-terminal residue" evidence="5">
    <location>
        <position position="1"/>
    </location>
</feature>
<feature type="compositionally biased region" description="Polar residues" evidence="3">
    <location>
        <begin position="885"/>
        <end position="898"/>
    </location>
</feature>
<gene>
    <name evidence="5" type="ORF">BaRGS_00010326</name>
</gene>
<feature type="compositionally biased region" description="Basic and acidic residues" evidence="3">
    <location>
        <begin position="978"/>
        <end position="990"/>
    </location>
</feature>
<sequence length="1238" mass="134482">NPRPREPQRRRTTAVVYSPHGGRILDYEDPGTMSDVELSTFQRGGYARASLPIVRSASSSLERPLGLVFLVYRDETKKALLPNEITTLDTVRALFVRAFPDKLSMEYLDSPKRKIYILEAATSIFFQLEDLRDIKDRTVLKIHECDSNEPQRVRSHPEVRGRSVQQGAPSSRPASRQGFPGEALYREEIAKTQSLPVSSAQSYQELMQKERLQWEMEMQQQSRRSRSRSLTPEPAGAERPRSLSTGAPRTRFSHSPDRLPTPDRAPHLNPIPENPRLLANGFREAMVNGGGHYEVPPGAHPSQHHHSMASPTSHHAPGQPGRVLSPTPVGGPIYESVYATYAHPQQYVSHSMRAAPPSGPQRATGPPADTRNSRRDMVPTNRHSLTFAAMSDNVQPMYDSYGRGPQRSQSYRVTPERDVLPPRPQSATPQDPETRNRMERMEAQIASLAAWVHHCQSPPSEPPRRGPGSSRSTSSTHSESTDTYPGSSASSLSDIPTAYSVRQPVVSFEMRDKIAEVQQRLKELRKEMQTLRRMEQLNQEAIRDAFSDTLIKIKRVMGSVPGAETQVLRHQRVEANTLIQTYMADKERIEKELSDLETSVEELREDVIARRCRVNVSDVEGFALLLSNITKSLADLKSRFPEIHESLKGVMAGEMEIVVKDERFVKEEPLKLEAALKRCKKLTSTLYTLKRLATVQDNRPLHVPSIAMETKDVGDGEKMAILESIRAMVPDHETRVQSLEAADASRERKKKIVTQQESLKFTKSLQTASKSLKPASHSEDDSAGRSEKGDTGAKSDSRDSARVKSPPPEIPAKPARLLSSSELKKSSSGKTESNRPDSAKSDGGSTSAAGAPHVVTMTSQMSDSDDISSSQLANQRSQARMAFFSSLTSPDTASTNTQPEISKPSLSSELSPSTAKATASSSAAVPHSAASSLGSTSSSHGKASSGMYFQAVSPTRSRSAFSSIPLPNKSPLPTSPDASKDKDEGGDGSKPKKVPPPPPPRKSSAKFPYGFVGGSSSSSTVNGGSSGSGKRDGDKSPDGRGKKDTVLTVYKQPSSPTSPSGGITGPLSSTPKPVTPQKPLNKFQKDIAAGIYANMNRPDLQNQRVAPERIITSMASPPPAAVTTNSQDPQYVDDQDLSGSESTGSTTSLDSQQGVALLRSNSAAADSGAGRRSRPEPPQRHSSLSAKGGADESSQKTKTQMLQERSKKLHDGGDSAGARGSKVSQMNGLNGAKDGHKT</sequence>
<feature type="compositionally biased region" description="Low complexity" evidence="3">
    <location>
        <begin position="856"/>
        <end position="871"/>
    </location>
</feature>
<feature type="region of interest" description="Disordered" evidence="3">
    <location>
        <begin position="295"/>
        <end position="323"/>
    </location>
</feature>
<feature type="region of interest" description="Disordered" evidence="3">
    <location>
        <begin position="351"/>
        <end position="377"/>
    </location>
</feature>
<feature type="region of interest" description="Disordered" evidence="3">
    <location>
        <begin position="148"/>
        <end position="178"/>
    </location>
</feature>
<evidence type="ECO:0000256" key="1">
    <source>
        <dbReference type="ARBA" id="ARBA00023054"/>
    </source>
</evidence>
<accession>A0ABD0LH56</accession>
<feature type="compositionally biased region" description="Low complexity" evidence="3">
    <location>
        <begin position="1053"/>
        <end position="1071"/>
    </location>
</feature>
<feature type="compositionally biased region" description="Basic and acidic residues" evidence="3">
    <location>
        <begin position="1204"/>
        <end position="1213"/>
    </location>
</feature>
<feature type="domain" description="Actin interacting protein 3-like C-terminal" evidence="4">
    <location>
        <begin position="69"/>
        <end position="166"/>
    </location>
</feature>
<evidence type="ECO:0000256" key="2">
    <source>
        <dbReference type="SAM" id="Coils"/>
    </source>
</evidence>
<feature type="region of interest" description="Disordered" evidence="3">
    <location>
        <begin position="764"/>
        <end position="1082"/>
    </location>
</feature>
<feature type="compositionally biased region" description="Low complexity" evidence="3">
    <location>
        <begin position="1005"/>
        <end position="1023"/>
    </location>
</feature>
<feature type="region of interest" description="Disordered" evidence="3">
    <location>
        <begin position="396"/>
        <end position="436"/>
    </location>
</feature>
<dbReference type="EMBL" id="JACVVK020000051">
    <property type="protein sequence ID" value="KAK7498372.1"/>
    <property type="molecule type" value="Genomic_DNA"/>
</dbReference>
<feature type="compositionally biased region" description="Basic and acidic residues" evidence="3">
    <location>
        <begin position="1029"/>
        <end position="1045"/>
    </location>
</feature>
<evidence type="ECO:0000313" key="5">
    <source>
        <dbReference type="EMBL" id="KAK7498372.1"/>
    </source>
</evidence>
<comment type="caution">
    <text evidence="5">The sequence shown here is derived from an EMBL/GenBank/DDBJ whole genome shotgun (WGS) entry which is preliminary data.</text>
</comment>
<feature type="compositionally biased region" description="Low complexity" evidence="3">
    <location>
        <begin position="1137"/>
        <end position="1151"/>
    </location>
</feature>
<feature type="region of interest" description="Disordered" evidence="3">
    <location>
        <begin position="455"/>
        <end position="495"/>
    </location>
</feature>
<dbReference type="PANTHER" id="PTHR22741:SF10">
    <property type="entry name" value="COILED-COIL DOMAIN-CONTAINING PROTEIN CG32809"/>
    <property type="match status" value="1"/>
</dbReference>
<dbReference type="InterPro" id="IPR051825">
    <property type="entry name" value="SRCIN1"/>
</dbReference>
<feature type="compositionally biased region" description="Low complexity" evidence="3">
    <location>
        <begin position="466"/>
        <end position="478"/>
    </location>
</feature>
<evidence type="ECO:0000256" key="3">
    <source>
        <dbReference type="SAM" id="MobiDB-lite"/>
    </source>
</evidence>
<protein>
    <recommendedName>
        <fullName evidence="4">Actin interacting protein 3-like C-terminal domain-containing protein</fullName>
    </recommendedName>
</protein>
<feature type="compositionally biased region" description="Low complexity" evidence="3">
    <location>
        <begin position="817"/>
        <end position="831"/>
    </location>
</feature>
<dbReference type="Proteomes" id="UP001519460">
    <property type="component" value="Unassembled WGS sequence"/>
</dbReference>
<feature type="compositionally biased region" description="Low complexity" evidence="3">
    <location>
        <begin position="899"/>
        <end position="946"/>
    </location>
</feature>
<reference evidence="5 6" key="1">
    <citation type="journal article" date="2023" name="Sci. Data">
        <title>Genome assembly of the Korean intertidal mud-creeper Batillaria attramentaria.</title>
        <authorList>
            <person name="Patra A.K."/>
            <person name="Ho P.T."/>
            <person name="Jun S."/>
            <person name="Lee S.J."/>
            <person name="Kim Y."/>
            <person name="Won Y.J."/>
        </authorList>
    </citation>
    <scope>NUCLEOTIDE SEQUENCE [LARGE SCALE GENOMIC DNA]</scope>
    <source>
        <strain evidence="5">Wonlab-2016</strain>
    </source>
</reference>
<feature type="compositionally biased region" description="Low complexity" evidence="3">
    <location>
        <begin position="1159"/>
        <end position="1170"/>
    </location>
</feature>
<evidence type="ECO:0000313" key="6">
    <source>
        <dbReference type="Proteomes" id="UP001519460"/>
    </source>
</evidence>
<dbReference type="PANTHER" id="PTHR22741">
    <property type="entry name" value="P140CAP/SNIP-RELATED"/>
    <property type="match status" value="1"/>
</dbReference>
<feature type="domain" description="Actin interacting protein 3-like C-terminal" evidence="4">
    <location>
        <begin position="469"/>
        <end position="765"/>
    </location>
</feature>